<dbReference type="SUPFAM" id="SSF88697">
    <property type="entry name" value="PUA domain-like"/>
    <property type="match status" value="1"/>
</dbReference>
<dbReference type="Pfam" id="PF04266">
    <property type="entry name" value="ASCH"/>
    <property type="match status" value="1"/>
</dbReference>
<organism evidence="2 3">
    <name type="scientific">Microterricola viridarii</name>
    <dbReference type="NCBI Taxonomy" id="412690"/>
    <lineage>
        <taxon>Bacteria</taxon>
        <taxon>Bacillati</taxon>
        <taxon>Actinomycetota</taxon>
        <taxon>Actinomycetes</taxon>
        <taxon>Micrococcales</taxon>
        <taxon>Microbacteriaceae</taxon>
        <taxon>Microterricola</taxon>
    </lineage>
</organism>
<name>A0A109QWL6_9MICO</name>
<dbReference type="EMBL" id="CP014145">
    <property type="protein sequence ID" value="AMB58277.1"/>
    <property type="molecule type" value="Genomic_DNA"/>
</dbReference>
<dbReference type="SMART" id="SM01022">
    <property type="entry name" value="ASCH"/>
    <property type="match status" value="1"/>
</dbReference>
<evidence type="ECO:0000313" key="2">
    <source>
        <dbReference type="EMBL" id="AMB58277.1"/>
    </source>
</evidence>
<dbReference type="KEGG" id="mvd:AWU67_04760"/>
<reference evidence="3" key="2">
    <citation type="submission" date="2016-01" db="EMBL/GenBank/DDBJ databases">
        <title>First complete genome sequence of a species in the genus Microterricola, an extremophilic cold active enzyme producing strain ERGS5:02 isolated from Sikkim Himalaya.</title>
        <authorList>
            <person name="Kumar R."/>
            <person name="Singh D."/>
            <person name="Swarnkar M.K."/>
        </authorList>
    </citation>
    <scope>NUCLEOTIDE SEQUENCE [LARGE SCALE GENOMIC DNA]</scope>
    <source>
        <strain evidence="3">ERGS5:02</strain>
    </source>
</reference>
<reference evidence="2 3" key="1">
    <citation type="journal article" date="2016" name="J. Biotechnol.">
        <title>First complete genome sequence of a species in the genus Microterricola, an extremophilic cold active enzyme producing bacterial strain ERGS5:02 isolated from Sikkim Himalaya.</title>
        <authorList>
            <person name="Himanshu"/>
            <person name="Swarnkar M.K."/>
            <person name="Singh D."/>
            <person name="Kumar R."/>
        </authorList>
    </citation>
    <scope>NUCLEOTIDE SEQUENCE [LARGE SCALE GENOMIC DNA]</scope>
    <source>
        <strain evidence="2 3">ERGS5:02</strain>
    </source>
</reference>
<keyword evidence="3" id="KW-1185">Reference proteome</keyword>
<proteinExistence type="predicted"/>
<dbReference type="RefSeq" id="WP_067226971.1">
    <property type="nucleotide sequence ID" value="NZ_CP014145.1"/>
</dbReference>
<sequence length="140" mass="15439">MSFPTVDGLRTMELGHPGSSRTFLNDCVLNGTKRATAGLLSEYVDEGEPWEHVGERMVLVDDDTQPLGTIEITRVEETTFAEVTWEFAAAEGEGYADLAEWRSTHVEFWARSGDTVTDDTPVLCIYFDLISRGGVLHPAG</sequence>
<protein>
    <recommendedName>
        <fullName evidence="1">ASCH domain-containing protein</fullName>
    </recommendedName>
</protein>
<dbReference type="PANTHER" id="PTHR39203">
    <property type="entry name" value="CYTOPLASMIC PROTEIN-RELATED"/>
    <property type="match status" value="1"/>
</dbReference>
<feature type="domain" description="ASCH" evidence="1">
    <location>
        <begin position="12"/>
        <end position="131"/>
    </location>
</feature>
<dbReference type="AlphaFoldDB" id="A0A109QWL6"/>
<dbReference type="PANTHER" id="PTHR39203:SF1">
    <property type="entry name" value="CYTOPLASMIC PROTEIN"/>
    <property type="match status" value="1"/>
</dbReference>
<dbReference type="InterPro" id="IPR015947">
    <property type="entry name" value="PUA-like_sf"/>
</dbReference>
<accession>A0A109QWL6</accession>
<dbReference type="OrthoDB" id="9795864at2"/>
<evidence type="ECO:0000313" key="3">
    <source>
        <dbReference type="Proteomes" id="UP000058305"/>
    </source>
</evidence>
<dbReference type="Proteomes" id="UP000058305">
    <property type="component" value="Chromosome"/>
</dbReference>
<evidence type="ECO:0000259" key="1">
    <source>
        <dbReference type="SMART" id="SM01022"/>
    </source>
</evidence>
<dbReference type="InterPro" id="IPR009326">
    <property type="entry name" value="DUF984"/>
</dbReference>
<dbReference type="Gene3D" id="3.10.400.10">
    <property type="entry name" value="Sulfate adenylyltransferase"/>
    <property type="match status" value="1"/>
</dbReference>
<gene>
    <name evidence="2" type="ORF">AWU67_04760</name>
</gene>
<dbReference type="InterPro" id="IPR007374">
    <property type="entry name" value="ASCH_domain"/>
</dbReference>